<dbReference type="EMBL" id="CP050898">
    <property type="protein sequence ID" value="QIX20609.1"/>
    <property type="molecule type" value="Genomic_DNA"/>
</dbReference>
<gene>
    <name evidence="2" type="ORF">FOB41_05390</name>
</gene>
<accession>A0A6H0ZIY2</accession>
<dbReference type="InterPro" id="IPR055245">
    <property type="entry name" value="HTH_proteobacteria"/>
</dbReference>
<name>A0A6H0ZIY2_9HYPH</name>
<feature type="domain" description="Winged helix-turn-helix" evidence="1">
    <location>
        <begin position="144"/>
        <end position="207"/>
    </location>
</feature>
<organism evidence="2 3">
    <name type="scientific">Agrobacterium pusense</name>
    <dbReference type="NCBI Taxonomy" id="648995"/>
    <lineage>
        <taxon>Bacteria</taxon>
        <taxon>Pseudomonadati</taxon>
        <taxon>Pseudomonadota</taxon>
        <taxon>Alphaproteobacteria</taxon>
        <taxon>Hyphomicrobiales</taxon>
        <taxon>Rhizobiaceae</taxon>
        <taxon>Rhizobium/Agrobacterium group</taxon>
        <taxon>Agrobacterium</taxon>
    </lineage>
</organism>
<evidence type="ECO:0000313" key="3">
    <source>
        <dbReference type="Proteomes" id="UP000500870"/>
    </source>
</evidence>
<dbReference type="RefSeq" id="WP_136882677.1">
    <property type="nucleotide sequence ID" value="NZ_CP050898.1"/>
</dbReference>
<dbReference type="AlphaFoldDB" id="A0A6H0ZIY2"/>
<dbReference type="Pfam" id="PF14090">
    <property type="entry name" value="HTH_39"/>
    <property type="match status" value="1"/>
</dbReference>
<evidence type="ECO:0000313" key="2">
    <source>
        <dbReference type="EMBL" id="QIX20609.1"/>
    </source>
</evidence>
<dbReference type="Proteomes" id="UP000500870">
    <property type="component" value="Chromosome 1"/>
</dbReference>
<proteinExistence type="predicted"/>
<protein>
    <recommendedName>
        <fullName evidence="1">Winged helix-turn-helix domain-containing protein</fullName>
    </recommendedName>
</protein>
<reference evidence="2 3" key="1">
    <citation type="submission" date="2020-04" db="EMBL/GenBank/DDBJ databases">
        <title>FDA dAtabase for Regulatory Grade micrObial Sequences (FDA-ARGOS): Supporting development and validation of Infectious Disease Dx tests.</title>
        <authorList>
            <person name="Sciortino C."/>
            <person name="Tallon L."/>
            <person name="Sadzewicz L."/>
            <person name="Vavikolanu K."/>
            <person name="Mehta A."/>
            <person name="Aluvathingal J."/>
            <person name="Nadendla S."/>
            <person name="Nandy P."/>
            <person name="Geyer C."/>
            <person name="Yan Y."/>
            <person name="Sichtig H."/>
        </authorList>
    </citation>
    <scope>NUCLEOTIDE SEQUENCE [LARGE SCALE GENOMIC DNA]</scope>
    <source>
        <strain evidence="2 3">FDAARGOS_633</strain>
    </source>
</reference>
<evidence type="ECO:0000259" key="1">
    <source>
        <dbReference type="Pfam" id="PF14090"/>
    </source>
</evidence>
<sequence length="213" mass="23847">MNKFVVGARVRHRDIPSFGVGIVTSLKNARGLVEIQFEYRKSPWTTDPRHSDRYEFLARAFKVGDRVETPYGIGTVKALPHSATMLFAVELDRPYWPHSCDGLTKEGYGAWLFEEDVKLFEPPTSEAVKAATPKVKTITFKKGSQCDRLVKYMLSGNSVTPIKARSLFGAERLAARILEIKKAGHKVKTVIKTDLNGKVYAEYSLRNVGRVAA</sequence>